<comment type="caution">
    <text evidence="14">The sequence shown here is derived from an EMBL/GenBank/DDBJ whole genome shotgun (WGS) entry which is preliminary data.</text>
</comment>
<keyword evidence="15" id="KW-1185">Reference proteome</keyword>
<keyword evidence="4" id="KW-0433">Leucine-rich repeat</keyword>
<keyword evidence="9 12" id="KW-0472">Membrane</keyword>
<dbReference type="Proteomes" id="UP001314170">
    <property type="component" value="Unassembled WGS sequence"/>
</dbReference>
<evidence type="ECO:0000256" key="7">
    <source>
        <dbReference type="ARBA" id="ARBA00022737"/>
    </source>
</evidence>
<keyword evidence="7" id="KW-0677">Repeat</keyword>
<keyword evidence="10" id="KW-0675">Receptor</keyword>
<feature type="transmembrane region" description="Helical" evidence="12">
    <location>
        <begin position="883"/>
        <end position="905"/>
    </location>
</feature>
<evidence type="ECO:0000256" key="8">
    <source>
        <dbReference type="ARBA" id="ARBA00022989"/>
    </source>
</evidence>
<dbReference type="Pfam" id="PF08263">
    <property type="entry name" value="LRRNT_2"/>
    <property type="match status" value="1"/>
</dbReference>
<dbReference type="FunFam" id="3.80.10.10:FF:000213">
    <property type="entry name" value="Tyrosine-sulfated glycopeptide receptor 1"/>
    <property type="match status" value="2"/>
</dbReference>
<comment type="similarity">
    <text evidence="2">Belongs to the RLP family.</text>
</comment>
<protein>
    <recommendedName>
        <fullName evidence="13">Leucine-rich repeat-containing N-terminal plant-type domain-containing protein</fullName>
    </recommendedName>
</protein>
<keyword evidence="5 12" id="KW-0812">Transmembrane</keyword>
<evidence type="ECO:0000256" key="12">
    <source>
        <dbReference type="SAM" id="Phobius"/>
    </source>
</evidence>
<evidence type="ECO:0000259" key="13">
    <source>
        <dbReference type="Pfam" id="PF08263"/>
    </source>
</evidence>
<dbReference type="PANTHER" id="PTHR48061:SF12">
    <property type="entry name" value="DISEASE RESISTANCE LIKE PROTEIN"/>
    <property type="match status" value="1"/>
</dbReference>
<evidence type="ECO:0000256" key="3">
    <source>
        <dbReference type="ARBA" id="ARBA00022475"/>
    </source>
</evidence>
<dbReference type="PANTHER" id="PTHR48061">
    <property type="entry name" value="LEUCINE-RICH REPEAT RECEPTOR PROTEIN KINASE EMS1-LIKE-RELATED"/>
    <property type="match status" value="1"/>
</dbReference>
<dbReference type="SUPFAM" id="SSF52058">
    <property type="entry name" value="L domain-like"/>
    <property type="match status" value="1"/>
</dbReference>
<organism evidence="14 15">
    <name type="scientific">Dovyalis caffra</name>
    <dbReference type="NCBI Taxonomy" id="77055"/>
    <lineage>
        <taxon>Eukaryota</taxon>
        <taxon>Viridiplantae</taxon>
        <taxon>Streptophyta</taxon>
        <taxon>Embryophyta</taxon>
        <taxon>Tracheophyta</taxon>
        <taxon>Spermatophyta</taxon>
        <taxon>Magnoliopsida</taxon>
        <taxon>eudicotyledons</taxon>
        <taxon>Gunneridae</taxon>
        <taxon>Pentapetalae</taxon>
        <taxon>rosids</taxon>
        <taxon>fabids</taxon>
        <taxon>Malpighiales</taxon>
        <taxon>Salicaceae</taxon>
        <taxon>Flacourtieae</taxon>
        <taxon>Dovyalis</taxon>
    </lineage>
</organism>
<dbReference type="GO" id="GO:0005886">
    <property type="term" value="C:plasma membrane"/>
    <property type="evidence" value="ECO:0007669"/>
    <property type="project" value="UniProtKB-SubCell"/>
</dbReference>
<keyword evidence="8 12" id="KW-1133">Transmembrane helix</keyword>
<sequence>MALISGLTSSAIGRLLYLLHSMAFISGLTSSAIERLLHLVLSMALISGLTSSAIERLIPKHFWLDFICRWGTSSSWTRPPLCHGDERSSLLQFKKSLFIIDEEACVLHDPFAYPKVESWNVRVEQTITDCCLWDGVECDVITGHVIGIDLSSSCLFGSINSSSSLFHLVQLSKLNLASNHFNYSHIPSSFGYLSKLTSLNLSNSFFSGQIPSNISDLSVLSSLDLSMNYQLMLKNPYFRSLVQNLTSIEVLNLNLVDISSTVPDILANSSSLALLRLRDCGLYGKFPTRILQLPKLENLSLSNNPNLEGHLPEFHFNSPLRILSIYNTSFSGELPASIGNLNSLIYLYLSDCKFTGRFPSSLGNLTKLEALNLHRNEFNGIVELDMFLNLRKLQVLQLSYNNISLLVNSSSNATFQKFSVIGLGLCNLMEFPYFLRHQDKLEFLDLSNNNIGGQIPKWFFNISTDTLMLLYLHNNFLTSFEGNQVVFLWDKLREIYLDNNMLQASLPLPPPSIEGYTIGRNNFTGEISPSFCNLTSLHVFDVGVNNLSGKLPSCLSNSSSYMEMMDLQRNNFFGTIPQTFTRACNLKMMALNHNQLQGSVPRSLVNCTTLEFINLGANQINDVFPFWLGALPILKVLILRANQFHGLLPDHKTKFEFQKLHVLDLSRNNFSGKLPTNYLLDWIAMMEMVDVNQSSYMDATGKKFWGIGYIVDITYNYSMSITNKGNELQYKRILELFMALDLSCNRFEGEIPQAIGNLKMLHMLNLSNNILSGHIPSSLGNLTQLESLDLSQNNLSGEIPQQLVQLDFLAIFNVSNNRLSGPVPQGKQFDTFQKEAYEGNLGLCGKLLPKKCENSEALQPAPSSSEDDQDSDSPFKFGWKPVAIGYGCGVIFGLVIGHIVTEWKYDWFMKTFRIRPGRMKGGRGGRRRN</sequence>
<evidence type="ECO:0000256" key="11">
    <source>
        <dbReference type="ARBA" id="ARBA00023180"/>
    </source>
</evidence>
<feature type="domain" description="Leucine-rich repeat-containing N-terminal plant-type" evidence="13">
    <location>
        <begin position="84"/>
        <end position="139"/>
    </location>
</feature>
<keyword evidence="6" id="KW-0732">Signal</keyword>
<evidence type="ECO:0000256" key="10">
    <source>
        <dbReference type="ARBA" id="ARBA00023170"/>
    </source>
</evidence>
<evidence type="ECO:0000256" key="6">
    <source>
        <dbReference type="ARBA" id="ARBA00022729"/>
    </source>
</evidence>
<dbReference type="InterPro" id="IPR032675">
    <property type="entry name" value="LRR_dom_sf"/>
</dbReference>
<dbReference type="PRINTS" id="PR00019">
    <property type="entry name" value="LEURICHRPT"/>
</dbReference>
<dbReference type="InterPro" id="IPR013210">
    <property type="entry name" value="LRR_N_plant-typ"/>
</dbReference>
<evidence type="ECO:0000256" key="1">
    <source>
        <dbReference type="ARBA" id="ARBA00004251"/>
    </source>
</evidence>
<evidence type="ECO:0000256" key="2">
    <source>
        <dbReference type="ARBA" id="ARBA00009592"/>
    </source>
</evidence>
<comment type="subcellular location">
    <subcellularLocation>
        <location evidence="1">Cell membrane</location>
        <topology evidence="1">Single-pass type I membrane protein</topology>
    </subcellularLocation>
</comment>
<keyword evidence="3" id="KW-1003">Cell membrane</keyword>
<dbReference type="EMBL" id="CAWUPB010001194">
    <property type="protein sequence ID" value="CAK7353558.1"/>
    <property type="molecule type" value="Genomic_DNA"/>
</dbReference>
<dbReference type="Pfam" id="PF13855">
    <property type="entry name" value="LRR_8"/>
    <property type="match status" value="2"/>
</dbReference>
<dbReference type="AlphaFoldDB" id="A0AAV1SN85"/>
<dbReference type="SUPFAM" id="SSF52047">
    <property type="entry name" value="RNI-like"/>
    <property type="match status" value="1"/>
</dbReference>
<dbReference type="Pfam" id="PF00560">
    <property type="entry name" value="LRR_1"/>
    <property type="match status" value="5"/>
</dbReference>
<dbReference type="InterPro" id="IPR046956">
    <property type="entry name" value="RLP23-like"/>
</dbReference>
<dbReference type="SMART" id="SM00369">
    <property type="entry name" value="LRR_TYP"/>
    <property type="match status" value="6"/>
</dbReference>
<dbReference type="InterPro" id="IPR003591">
    <property type="entry name" value="Leu-rich_rpt_typical-subtyp"/>
</dbReference>
<dbReference type="InterPro" id="IPR001611">
    <property type="entry name" value="Leu-rich_rpt"/>
</dbReference>
<proteinExistence type="inferred from homology"/>
<evidence type="ECO:0000256" key="5">
    <source>
        <dbReference type="ARBA" id="ARBA00022692"/>
    </source>
</evidence>
<evidence type="ECO:0000313" key="14">
    <source>
        <dbReference type="EMBL" id="CAK7353558.1"/>
    </source>
</evidence>
<evidence type="ECO:0000313" key="15">
    <source>
        <dbReference type="Proteomes" id="UP001314170"/>
    </source>
</evidence>
<dbReference type="Gene3D" id="3.80.10.10">
    <property type="entry name" value="Ribonuclease Inhibitor"/>
    <property type="match status" value="6"/>
</dbReference>
<reference evidence="14 15" key="1">
    <citation type="submission" date="2024-01" db="EMBL/GenBank/DDBJ databases">
        <authorList>
            <person name="Waweru B."/>
        </authorList>
    </citation>
    <scope>NUCLEOTIDE SEQUENCE [LARGE SCALE GENOMIC DNA]</scope>
</reference>
<evidence type="ECO:0000256" key="4">
    <source>
        <dbReference type="ARBA" id="ARBA00022614"/>
    </source>
</evidence>
<keyword evidence="11" id="KW-0325">Glycoprotein</keyword>
<gene>
    <name evidence="14" type="ORF">DCAF_LOCUS24790</name>
</gene>
<name>A0AAV1SN85_9ROSI</name>
<evidence type="ECO:0000256" key="9">
    <source>
        <dbReference type="ARBA" id="ARBA00023136"/>
    </source>
</evidence>
<accession>A0AAV1SN85</accession>